<evidence type="ECO:0000313" key="7">
    <source>
        <dbReference type="EMBL" id="KYN98469.1"/>
    </source>
</evidence>
<evidence type="ECO:0000256" key="3">
    <source>
        <dbReference type="ARBA" id="ARBA00023004"/>
    </source>
</evidence>
<feature type="domain" description="Cytochrome b5 heme-binding" evidence="5">
    <location>
        <begin position="52"/>
        <end position="128"/>
    </location>
</feature>
<dbReference type="Proteomes" id="UP000076359">
    <property type="component" value="Unassembled WGS sequence"/>
</dbReference>
<dbReference type="GO" id="GO:0004128">
    <property type="term" value="F:cytochrome-b5 reductase activity, acting on NAD(P)H"/>
    <property type="evidence" value="ECO:0007669"/>
    <property type="project" value="TreeGrafter"/>
</dbReference>
<protein>
    <submittedName>
        <fullName evidence="6">Cytochrome b5-like heme/steroid binding protein, putative</fullName>
    </submittedName>
</protein>
<dbReference type="GO" id="GO:0046872">
    <property type="term" value="F:metal ion binding"/>
    <property type="evidence" value="ECO:0007669"/>
    <property type="project" value="UniProtKB-UniRule"/>
</dbReference>
<dbReference type="OrthoDB" id="260519at2759"/>
<keyword evidence="9" id="KW-1185">Reference proteome</keyword>
<evidence type="ECO:0000313" key="6">
    <source>
        <dbReference type="EMBL" id="CDO64241.1"/>
    </source>
</evidence>
<dbReference type="AlphaFoldDB" id="A0A060RSB5"/>
<evidence type="ECO:0000313" key="9">
    <source>
        <dbReference type="Proteomes" id="UP000027581"/>
    </source>
</evidence>
<evidence type="ECO:0000313" key="8">
    <source>
        <dbReference type="EMBL" id="SOV78908.1"/>
    </source>
</evidence>
<dbReference type="VEuPathDB" id="PlasmoDB:PRG01_0925500"/>
<dbReference type="PANTHER" id="PTHR46237:SF1">
    <property type="entry name" value="CYTOCHROME B5 REDUCTASE 4"/>
    <property type="match status" value="1"/>
</dbReference>
<evidence type="ECO:0000313" key="11">
    <source>
        <dbReference type="Proteomes" id="UP000240500"/>
    </source>
</evidence>
<dbReference type="Gene3D" id="3.10.120.10">
    <property type="entry name" value="Cytochrome b5-like heme/steroid binding domain"/>
    <property type="match status" value="1"/>
</dbReference>
<evidence type="ECO:0000256" key="1">
    <source>
        <dbReference type="ARBA" id="ARBA00022617"/>
    </source>
</evidence>
<dbReference type="VEuPathDB" id="PlasmoDB:PRCDC_0916100"/>
<evidence type="ECO:0000313" key="10">
    <source>
        <dbReference type="Proteomes" id="UP000076359"/>
    </source>
</evidence>
<name>A0A060RSB5_PLARE</name>
<dbReference type="PANTHER" id="PTHR46237">
    <property type="entry name" value="CYTOCHROME B5 REDUCTASE 4 FAMILY MEMBER"/>
    <property type="match status" value="1"/>
</dbReference>
<dbReference type="EMBL" id="LT969572">
    <property type="protein sequence ID" value="SOV78908.1"/>
    <property type="molecule type" value="Genomic_DNA"/>
</dbReference>
<comment type="similarity">
    <text evidence="4">Belongs to the cytochrome b5 family.</text>
</comment>
<dbReference type="FunFam" id="3.10.120.10:FF:000007">
    <property type="entry name" value="Sulfite oxidase, mitochondrial"/>
    <property type="match status" value="1"/>
</dbReference>
<dbReference type="Pfam" id="PF00173">
    <property type="entry name" value="Cyt-b5"/>
    <property type="match status" value="1"/>
</dbReference>
<proteinExistence type="inferred from homology"/>
<reference evidence="7 10" key="3">
    <citation type="journal article" date="2016" name="Nat. Commun.">
        <title>Genomes of cryptic chimpanzee Plasmodium species reveal key evolutionary events leading to human malaria.</title>
        <authorList>
            <person name="Sundararaman S.A."/>
            <person name="Plenderleith L.J."/>
            <person name="Liu W."/>
            <person name="Loy D.E."/>
            <person name="Learn G.H."/>
            <person name="Li Y."/>
            <person name="Shaw K.S."/>
            <person name="Ayouba A."/>
            <person name="Peeters M."/>
            <person name="Speede S."/>
            <person name="Shaw G.M."/>
            <person name="Bushman F.D."/>
            <person name="Brisson D."/>
            <person name="Rayner J.C."/>
            <person name="Sharp P.M."/>
            <person name="Hahn B.H."/>
        </authorList>
    </citation>
    <scope>NUCLEOTIDE SEQUENCE [LARGE SCALE GENOMIC DNA]</scope>
    <source>
        <strain evidence="7 10">SY57</strain>
    </source>
</reference>
<dbReference type="GO" id="GO:0020037">
    <property type="term" value="F:heme binding"/>
    <property type="evidence" value="ECO:0007669"/>
    <property type="project" value="UniProtKB-UniRule"/>
</dbReference>
<dbReference type="InterPro" id="IPR051872">
    <property type="entry name" value="Cytochrome_b5/Flavoprotein_Rdt"/>
</dbReference>
<gene>
    <name evidence="6" type="ORF">PRCDC_0916100</name>
    <name evidence="8" type="ORF">PRG01_0925500</name>
    <name evidence="7" type="ORF">PRSY57_0916100</name>
</gene>
<dbReference type="InterPro" id="IPR001199">
    <property type="entry name" value="Cyt_B5-like_heme/steroid-bd"/>
</dbReference>
<organism evidence="6 9">
    <name type="scientific">Plasmodium reichenowi</name>
    <dbReference type="NCBI Taxonomy" id="5854"/>
    <lineage>
        <taxon>Eukaryota</taxon>
        <taxon>Sar</taxon>
        <taxon>Alveolata</taxon>
        <taxon>Apicomplexa</taxon>
        <taxon>Aconoidasida</taxon>
        <taxon>Haemosporida</taxon>
        <taxon>Plasmodiidae</taxon>
        <taxon>Plasmodium</taxon>
        <taxon>Plasmodium (Laverania)</taxon>
    </lineage>
</organism>
<dbReference type="PROSITE" id="PS50255">
    <property type="entry name" value="CYTOCHROME_B5_2"/>
    <property type="match status" value="1"/>
</dbReference>
<keyword evidence="1 4" id="KW-0349">Heme</keyword>
<dbReference type="InterPro" id="IPR018506">
    <property type="entry name" value="Cyt_B5_heme-BS"/>
</dbReference>
<evidence type="ECO:0000256" key="4">
    <source>
        <dbReference type="RuleBase" id="RU362121"/>
    </source>
</evidence>
<reference evidence="8 11" key="4">
    <citation type="submission" date="2016-09" db="EMBL/GenBank/DDBJ databases">
        <authorList>
            <consortium name="Pathogen Informatics"/>
        </authorList>
    </citation>
    <scope>NUCLEOTIDE SEQUENCE [LARGE SCALE GENOMIC DNA]</scope>
</reference>
<dbReference type="EMBL" id="LVLA01000010">
    <property type="protein sequence ID" value="KYN98469.1"/>
    <property type="molecule type" value="Genomic_DNA"/>
</dbReference>
<reference evidence="6" key="1">
    <citation type="submission" date="2014-01" db="EMBL/GenBank/DDBJ databases">
        <authorList>
            <person name="Aslett M."/>
        </authorList>
    </citation>
    <scope>NUCLEOTIDE SEQUENCE</scope>
    <source>
        <strain evidence="6">CDC</strain>
    </source>
</reference>
<accession>A0A060RSB5</accession>
<evidence type="ECO:0000256" key="2">
    <source>
        <dbReference type="ARBA" id="ARBA00022723"/>
    </source>
</evidence>
<dbReference type="SMART" id="SM01117">
    <property type="entry name" value="Cyt-b5"/>
    <property type="match status" value="1"/>
</dbReference>
<keyword evidence="2 4" id="KW-0479">Metal-binding</keyword>
<sequence length="131" mass="15310">MKENDINKLNVFCAQNEKSEKLLTERRTPNEPNQLGYINASKDFKNGINKSDKPITKEEVAKHNKKDDAWVIYENKVYEITHYLKHHPGGKRILLGKSGKDITKHVKKMHPWVNIEEILKHSFIGYVEVEK</sequence>
<dbReference type="GeneID" id="24531010"/>
<evidence type="ECO:0000259" key="5">
    <source>
        <dbReference type="PROSITE" id="PS50255"/>
    </source>
</evidence>
<dbReference type="RefSeq" id="XP_012762855.1">
    <property type="nucleotide sequence ID" value="XM_012907401.1"/>
</dbReference>
<reference evidence="6" key="2">
    <citation type="submission" date="2014-05" db="EMBL/GenBank/DDBJ databases">
        <title>The genome sequences of chimpanzee malaria parasites reveal the path to human adaptation.</title>
        <authorList>
            <person name="Otto T.D."/>
            <person name="Rayner J.C."/>
            <person name="Boehme U."/>
            <person name="Pain A."/>
            <person name="Spottiswoode N."/>
            <person name="Sanders M."/>
            <person name="Quail M."/>
            <person name="Ollomo B."/>
            <person name="Renaud F."/>
            <person name="Thomas A.W."/>
            <person name="Prugnolle F."/>
            <person name="Conway D.J."/>
            <person name="Newbold C."/>
            <person name="Berriman M."/>
        </authorList>
    </citation>
    <scope>NUCLEOTIDE SEQUENCE [LARGE SCALE GENOMIC DNA]</scope>
    <source>
        <strain evidence="6">CDC</strain>
    </source>
</reference>
<dbReference type="InterPro" id="IPR036400">
    <property type="entry name" value="Cyt_B5-like_heme/steroid_sf"/>
</dbReference>
<dbReference type="GO" id="GO:0005737">
    <property type="term" value="C:cytoplasm"/>
    <property type="evidence" value="ECO:0007669"/>
    <property type="project" value="TreeGrafter"/>
</dbReference>
<dbReference type="PROSITE" id="PS00191">
    <property type="entry name" value="CYTOCHROME_B5_1"/>
    <property type="match status" value="1"/>
</dbReference>
<dbReference type="KEGG" id="prei:PRSY57_0916100"/>
<dbReference type="EMBL" id="HG810770">
    <property type="protein sequence ID" value="CDO64241.1"/>
    <property type="molecule type" value="Genomic_DNA"/>
</dbReference>
<keyword evidence="3 4" id="KW-0408">Iron</keyword>
<dbReference type="Proteomes" id="UP000240500">
    <property type="component" value="Chromosome 9"/>
</dbReference>
<dbReference type="Proteomes" id="UP000027581">
    <property type="component" value="Unassembled WGS sequence"/>
</dbReference>
<dbReference type="SUPFAM" id="SSF55856">
    <property type="entry name" value="Cytochrome b5-like heme/steroid binding domain"/>
    <property type="match status" value="1"/>
</dbReference>